<dbReference type="Proteomes" id="UP000187203">
    <property type="component" value="Unassembled WGS sequence"/>
</dbReference>
<protein>
    <submittedName>
        <fullName evidence="2">Uncharacterized protein</fullName>
    </submittedName>
</protein>
<proteinExistence type="predicted"/>
<accession>A0A1R3I3L3</accession>
<comment type="caution">
    <text evidence="2">The sequence shown here is derived from an EMBL/GenBank/DDBJ whole genome shotgun (WGS) entry which is preliminary data.</text>
</comment>
<feature type="signal peptide" evidence="1">
    <location>
        <begin position="1"/>
        <end position="34"/>
    </location>
</feature>
<evidence type="ECO:0000313" key="2">
    <source>
        <dbReference type="EMBL" id="OMO77170.1"/>
    </source>
</evidence>
<sequence length="76" mass="8410">MGMAYGWCSHCLAFCRMALEGAFITCSGCGKVLGEVSVKTATSNMKRKSTRRRRRFKTTKRLIKRHTFSASASAAT</sequence>
<keyword evidence="3" id="KW-1185">Reference proteome</keyword>
<dbReference type="OrthoDB" id="683677at2759"/>
<gene>
    <name evidence="2" type="ORF">COLO4_25302</name>
</gene>
<dbReference type="EMBL" id="AWUE01018991">
    <property type="protein sequence ID" value="OMO77170.1"/>
    <property type="molecule type" value="Genomic_DNA"/>
</dbReference>
<feature type="chain" id="PRO_5012164344" evidence="1">
    <location>
        <begin position="35"/>
        <end position="76"/>
    </location>
</feature>
<organism evidence="2 3">
    <name type="scientific">Corchorus olitorius</name>
    <dbReference type="NCBI Taxonomy" id="93759"/>
    <lineage>
        <taxon>Eukaryota</taxon>
        <taxon>Viridiplantae</taxon>
        <taxon>Streptophyta</taxon>
        <taxon>Embryophyta</taxon>
        <taxon>Tracheophyta</taxon>
        <taxon>Spermatophyta</taxon>
        <taxon>Magnoliopsida</taxon>
        <taxon>eudicotyledons</taxon>
        <taxon>Gunneridae</taxon>
        <taxon>Pentapetalae</taxon>
        <taxon>rosids</taxon>
        <taxon>malvids</taxon>
        <taxon>Malvales</taxon>
        <taxon>Malvaceae</taxon>
        <taxon>Grewioideae</taxon>
        <taxon>Apeibeae</taxon>
        <taxon>Corchorus</taxon>
    </lineage>
</organism>
<keyword evidence="1" id="KW-0732">Signal</keyword>
<name>A0A1R3I3L3_9ROSI</name>
<evidence type="ECO:0000313" key="3">
    <source>
        <dbReference type="Proteomes" id="UP000187203"/>
    </source>
</evidence>
<evidence type="ECO:0000256" key="1">
    <source>
        <dbReference type="SAM" id="SignalP"/>
    </source>
</evidence>
<dbReference type="AlphaFoldDB" id="A0A1R3I3L3"/>
<reference evidence="3" key="1">
    <citation type="submission" date="2013-09" db="EMBL/GenBank/DDBJ databases">
        <title>Corchorus olitorius genome sequencing.</title>
        <authorList>
            <person name="Alam M."/>
            <person name="Haque M.S."/>
            <person name="Islam M.S."/>
            <person name="Emdad E.M."/>
            <person name="Islam M.M."/>
            <person name="Ahmed B."/>
            <person name="Halim A."/>
            <person name="Hossen Q.M.M."/>
            <person name="Hossain M.Z."/>
            <person name="Ahmed R."/>
            <person name="Khan M.M."/>
            <person name="Islam R."/>
            <person name="Rashid M.M."/>
            <person name="Khan S.A."/>
            <person name="Rahman M.S."/>
            <person name="Alam M."/>
            <person name="Yahiya A.S."/>
            <person name="Khan M.S."/>
            <person name="Azam M.S."/>
            <person name="Haque T."/>
            <person name="Lashkar M.Z.H."/>
            <person name="Akhand A.I."/>
            <person name="Morshed G."/>
            <person name="Roy S."/>
            <person name="Uddin K.S."/>
            <person name="Rabeya T."/>
            <person name="Hossain A.S."/>
            <person name="Chowdhury A."/>
            <person name="Snigdha A.R."/>
            <person name="Mortoza M.S."/>
            <person name="Matin S.A."/>
            <person name="Hoque S.M.E."/>
            <person name="Islam M.K."/>
            <person name="Roy D.K."/>
            <person name="Haider R."/>
            <person name="Moosa M.M."/>
            <person name="Elias S.M."/>
            <person name="Hasan A.M."/>
            <person name="Jahan S."/>
            <person name="Shafiuddin M."/>
            <person name="Mahmood N."/>
            <person name="Shommy N.S."/>
        </authorList>
    </citation>
    <scope>NUCLEOTIDE SEQUENCE [LARGE SCALE GENOMIC DNA]</scope>
    <source>
        <strain evidence="3">cv. O-4</strain>
    </source>
</reference>